<dbReference type="EC" id="4.2.1.11" evidence="3 9"/>
<evidence type="ECO:0000256" key="8">
    <source>
        <dbReference type="ARBA" id="ARBA00023239"/>
    </source>
</evidence>
<comment type="cofactor">
    <cofactor evidence="9">
        <name>Mg(2+)</name>
        <dbReference type="ChEBI" id="CHEBI:18420"/>
    </cofactor>
    <text evidence="9">Binds a second Mg(2+) ion via substrate during catalysis.</text>
</comment>
<comment type="function">
    <text evidence="9">Catalyzes the reversible conversion of 2-phosphoglycerate (2-PG) into phosphoenolpyruvate (PEP). It is essential for the degradation of carbohydrates via glycolysis.</text>
</comment>
<feature type="binding site" evidence="11">
    <location>
        <position position="367"/>
    </location>
    <ligand>
        <name>substrate</name>
    </ligand>
</feature>
<dbReference type="HAMAP" id="MF_00318">
    <property type="entry name" value="Enolase"/>
    <property type="match status" value="1"/>
</dbReference>
<feature type="binding site" evidence="9 12">
    <location>
        <position position="291"/>
    </location>
    <ligand>
        <name>Mg(2+)</name>
        <dbReference type="ChEBI" id="CHEBI:18420"/>
    </ligand>
</feature>
<evidence type="ECO:0000259" key="13">
    <source>
        <dbReference type="SMART" id="SM01192"/>
    </source>
</evidence>
<evidence type="ECO:0000256" key="4">
    <source>
        <dbReference type="ARBA" id="ARBA00017068"/>
    </source>
</evidence>
<feature type="binding site" evidence="11">
    <location>
        <position position="264"/>
    </location>
    <ligand>
        <name>substrate</name>
    </ligand>
</feature>
<keyword evidence="9 12" id="KW-0479">Metal-binding</keyword>
<evidence type="ECO:0000256" key="1">
    <source>
        <dbReference type="ARBA" id="ARBA00005031"/>
    </source>
</evidence>
<dbReference type="GO" id="GO:0000015">
    <property type="term" value="C:phosphopyruvate hydratase complex"/>
    <property type="evidence" value="ECO:0007669"/>
    <property type="project" value="InterPro"/>
</dbReference>
<dbReference type="GO" id="GO:0000287">
    <property type="term" value="F:magnesium ion binding"/>
    <property type="evidence" value="ECO:0007669"/>
    <property type="project" value="UniProtKB-UniRule"/>
</dbReference>
<dbReference type="SMART" id="SM01192">
    <property type="entry name" value="Enolase_C"/>
    <property type="match status" value="1"/>
</dbReference>
<feature type="domain" description="Enolase C-terminal TIM barrel" evidence="13">
    <location>
        <begin position="136"/>
        <end position="390"/>
    </location>
</feature>
<keyword evidence="9" id="KW-0963">Cytoplasm</keyword>
<feature type="binding site" evidence="9">
    <location>
        <position position="367"/>
    </location>
    <ligand>
        <name>(2R)-2-phosphoglycerate</name>
        <dbReference type="ChEBI" id="CHEBI:58289"/>
    </ligand>
</feature>
<feature type="binding site" evidence="9">
    <location>
        <position position="346"/>
    </location>
    <ligand>
        <name>(2R)-2-phosphoglycerate</name>
        <dbReference type="ChEBI" id="CHEBI:58289"/>
    </ligand>
</feature>
<feature type="binding site" evidence="11">
    <location>
        <position position="157"/>
    </location>
    <ligand>
        <name>substrate</name>
    </ligand>
</feature>
<sequence>MARISSLKARPILDSRGSWTVEVYLKLNDGRVFKASVPRGKSVGSYEASYVPVEAAIKNIQEKIAPKLRGLTATNQKVIDNILNKIDGTPTKRKLGANSTLAVSIAVAKAGAGDSRKPLWKHLRSLGNFKNTGDCPRLFMNVVNGGLHAGNNLDFQEYLVIPKTKSIKEAIAVGTKFYDALRKYLVKLKGETSSNTGDEGGFAPNFKDNLEPFSILKKVAQFTRLETKVDFGMDAAASDVTLSENKLKSIYKKLSRFKNFIYLEDPFSEDEFKSFADLRNSLGESLLIAGDDLTVTNLIRMEKAYKNKSVNSIIIKPNQIGTVTEAIEAVKLAKSFGWKVIASHRSGETNDDFIADFAYGVGAYGLKLGAPNRGERIAKYNRLLEIEASSD</sequence>
<organism evidence="15 16">
    <name type="scientific">Candidatus Colwellbacteria bacterium RIFCSPHIGHO2_02_FULL_43_15</name>
    <dbReference type="NCBI Taxonomy" id="1797686"/>
    <lineage>
        <taxon>Bacteria</taxon>
        <taxon>Candidatus Colwelliibacteriota</taxon>
    </lineage>
</organism>
<dbReference type="GO" id="GO:0005576">
    <property type="term" value="C:extracellular region"/>
    <property type="evidence" value="ECO:0007669"/>
    <property type="project" value="UniProtKB-SubCell"/>
</dbReference>
<dbReference type="UniPathway" id="UPA00109">
    <property type="reaction ID" value="UER00187"/>
</dbReference>
<dbReference type="PRINTS" id="PR00148">
    <property type="entry name" value="ENOLASE"/>
</dbReference>
<feature type="domain" description="Enolase N-terminal" evidence="14">
    <location>
        <begin position="4"/>
        <end position="123"/>
    </location>
</feature>
<dbReference type="InterPro" id="IPR036849">
    <property type="entry name" value="Enolase-like_C_sf"/>
</dbReference>
<dbReference type="SMART" id="SM01193">
    <property type="entry name" value="Enolase_N"/>
    <property type="match status" value="1"/>
</dbReference>
<feature type="binding site" evidence="9">
    <location>
        <position position="345"/>
    </location>
    <ligand>
        <name>(2R)-2-phosphoglycerate</name>
        <dbReference type="ChEBI" id="CHEBI:58289"/>
    </ligand>
</feature>
<evidence type="ECO:0000256" key="7">
    <source>
        <dbReference type="ARBA" id="ARBA00023152"/>
    </source>
</evidence>
<dbReference type="EMBL" id="MHIU01000023">
    <property type="protein sequence ID" value="OGY57794.1"/>
    <property type="molecule type" value="Genomic_DNA"/>
</dbReference>
<accession>A0A1G1YZS7</accession>
<dbReference type="GO" id="GO:0006096">
    <property type="term" value="P:glycolytic process"/>
    <property type="evidence" value="ECO:0007669"/>
    <property type="project" value="UniProtKB-UniRule"/>
</dbReference>
<dbReference type="Pfam" id="PF00113">
    <property type="entry name" value="Enolase_C"/>
    <property type="match status" value="2"/>
</dbReference>
<feature type="binding site" evidence="9 12">
    <location>
        <position position="234"/>
    </location>
    <ligand>
        <name>Mg(2+)</name>
        <dbReference type="ChEBI" id="CHEBI:18420"/>
    </ligand>
</feature>
<feature type="active site" description="Proton acceptor" evidence="9 10">
    <location>
        <position position="316"/>
    </location>
</feature>
<dbReference type="PIRSF" id="PIRSF001400">
    <property type="entry name" value="Enolase"/>
    <property type="match status" value="1"/>
</dbReference>
<evidence type="ECO:0000256" key="12">
    <source>
        <dbReference type="PIRSR" id="PIRSR001400-3"/>
    </source>
</evidence>
<dbReference type="InterPro" id="IPR020811">
    <property type="entry name" value="Enolase_N"/>
</dbReference>
<feature type="active site" description="Proton donor" evidence="9 10">
    <location>
        <position position="199"/>
    </location>
</feature>
<keyword evidence="5 9" id="KW-0964">Secreted</keyword>
<dbReference type="SFLD" id="SFLDS00001">
    <property type="entry name" value="Enolase"/>
    <property type="match status" value="1"/>
</dbReference>
<dbReference type="InterPro" id="IPR029017">
    <property type="entry name" value="Enolase-like_N"/>
</dbReference>
<dbReference type="SFLD" id="SFLDG00178">
    <property type="entry name" value="enolase"/>
    <property type="match status" value="1"/>
</dbReference>
<dbReference type="Gene3D" id="3.20.20.120">
    <property type="entry name" value="Enolase-like C-terminal domain"/>
    <property type="match status" value="1"/>
</dbReference>
<dbReference type="GO" id="GO:0009986">
    <property type="term" value="C:cell surface"/>
    <property type="evidence" value="ECO:0007669"/>
    <property type="project" value="UniProtKB-SubCell"/>
</dbReference>
<evidence type="ECO:0000256" key="10">
    <source>
        <dbReference type="PIRSR" id="PIRSR001400-1"/>
    </source>
</evidence>
<feature type="binding site" evidence="11">
    <location>
        <begin position="343"/>
        <end position="346"/>
    </location>
    <ligand>
        <name>substrate</name>
    </ligand>
</feature>
<evidence type="ECO:0000256" key="5">
    <source>
        <dbReference type="ARBA" id="ARBA00022525"/>
    </source>
</evidence>
<dbReference type="Gene3D" id="3.30.390.10">
    <property type="entry name" value="Enolase-like, N-terminal domain"/>
    <property type="match status" value="1"/>
</dbReference>
<dbReference type="InterPro" id="IPR020809">
    <property type="entry name" value="Enolase_CS"/>
</dbReference>
<evidence type="ECO:0000256" key="2">
    <source>
        <dbReference type="ARBA" id="ARBA00009604"/>
    </source>
</evidence>
<evidence type="ECO:0000256" key="11">
    <source>
        <dbReference type="PIRSR" id="PIRSR001400-2"/>
    </source>
</evidence>
<dbReference type="GO" id="GO:0004634">
    <property type="term" value="F:phosphopyruvate hydratase activity"/>
    <property type="evidence" value="ECO:0007669"/>
    <property type="project" value="UniProtKB-UniRule"/>
</dbReference>
<evidence type="ECO:0000256" key="9">
    <source>
        <dbReference type="HAMAP-Rule" id="MF_00318"/>
    </source>
</evidence>
<comment type="similarity">
    <text evidence="2 9">Belongs to the enolase family.</text>
</comment>
<feature type="binding site" evidence="11">
    <location>
        <position position="148"/>
    </location>
    <ligand>
        <name>substrate</name>
    </ligand>
</feature>
<feature type="binding site" evidence="9">
    <location>
        <position position="316"/>
    </location>
    <ligand>
        <name>(2R)-2-phosphoglycerate</name>
        <dbReference type="ChEBI" id="CHEBI:58289"/>
    </ligand>
</feature>
<protein>
    <recommendedName>
        <fullName evidence="4 9">Enolase</fullName>
        <ecNumber evidence="3 9">4.2.1.11</ecNumber>
    </recommendedName>
    <alternativeName>
        <fullName evidence="9">2-phospho-D-glycerate hydro-lyase</fullName>
    </alternativeName>
    <alternativeName>
        <fullName evidence="9">2-phosphoglycerate dehydratase</fullName>
    </alternativeName>
</protein>
<dbReference type="SFLD" id="SFLDF00002">
    <property type="entry name" value="enolase"/>
    <property type="match status" value="1"/>
</dbReference>
<dbReference type="Pfam" id="PF03952">
    <property type="entry name" value="Enolase_N"/>
    <property type="match status" value="1"/>
</dbReference>
<dbReference type="SUPFAM" id="SSF51604">
    <property type="entry name" value="Enolase C-terminal domain-like"/>
    <property type="match status" value="1"/>
</dbReference>
<dbReference type="PANTHER" id="PTHR11902:SF1">
    <property type="entry name" value="ENOLASE"/>
    <property type="match status" value="1"/>
</dbReference>
<feature type="binding site" evidence="9">
    <location>
        <position position="156"/>
    </location>
    <ligand>
        <name>(2R)-2-phosphoglycerate</name>
        <dbReference type="ChEBI" id="CHEBI:58289"/>
    </ligand>
</feature>
<dbReference type="PANTHER" id="PTHR11902">
    <property type="entry name" value="ENOLASE"/>
    <property type="match status" value="1"/>
</dbReference>
<dbReference type="InterPro" id="IPR020810">
    <property type="entry name" value="Enolase_C"/>
</dbReference>
<comment type="subcellular location">
    <subcellularLocation>
        <location evidence="9">Cytoplasm</location>
    </subcellularLocation>
    <subcellularLocation>
        <location evidence="9">Secreted</location>
    </subcellularLocation>
    <subcellularLocation>
        <location evidence="9">Cell surface</location>
    </subcellularLocation>
    <text evidence="9">Fractions of enolase are present in both the cytoplasm and on the cell surface.</text>
</comment>
<reference evidence="15 16" key="1">
    <citation type="journal article" date="2016" name="Nat. Commun.">
        <title>Thousands of microbial genomes shed light on interconnected biogeochemical processes in an aquifer system.</title>
        <authorList>
            <person name="Anantharaman K."/>
            <person name="Brown C.T."/>
            <person name="Hug L.A."/>
            <person name="Sharon I."/>
            <person name="Castelle C.J."/>
            <person name="Probst A.J."/>
            <person name="Thomas B.C."/>
            <person name="Singh A."/>
            <person name="Wilkins M.J."/>
            <person name="Karaoz U."/>
            <person name="Brodie E.L."/>
            <person name="Williams K.H."/>
            <person name="Hubbard S.S."/>
            <person name="Banfield J.F."/>
        </authorList>
    </citation>
    <scope>NUCLEOTIDE SEQUENCE [LARGE SCALE GENOMIC DNA]</scope>
</reference>
<evidence type="ECO:0000313" key="15">
    <source>
        <dbReference type="EMBL" id="OGY57794.1"/>
    </source>
</evidence>
<dbReference type="Proteomes" id="UP000178651">
    <property type="component" value="Unassembled WGS sequence"/>
</dbReference>
<evidence type="ECO:0000256" key="6">
    <source>
        <dbReference type="ARBA" id="ARBA00022842"/>
    </source>
</evidence>
<keyword evidence="7 9" id="KW-0324">Glycolysis</keyword>
<name>A0A1G1YZS7_9BACT</name>
<gene>
    <name evidence="9" type="primary">eno</name>
    <name evidence="15" type="ORF">A3D47_02580</name>
</gene>
<evidence type="ECO:0000256" key="3">
    <source>
        <dbReference type="ARBA" id="ARBA00012058"/>
    </source>
</evidence>
<comment type="caution">
    <text evidence="15">The sequence shown here is derived from an EMBL/GenBank/DDBJ whole genome shotgun (WGS) entry which is preliminary data.</text>
</comment>
<comment type="catalytic activity">
    <reaction evidence="9">
        <text>(2R)-2-phosphoglycerate = phosphoenolpyruvate + H2O</text>
        <dbReference type="Rhea" id="RHEA:10164"/>
        <dbReference type="ChEBI" id="CHEBI:15377"/>
        <dbReference type="ChEBI" id="CHEBI:58289"/>
        <dbReference type="ChEBI" id="CHEBI:58702"/>
        <dbReference type="EC" id="4.2.1.11"/>
    </reaction>
</comment>
<comment type="pathway">
    <text evidence="1 9">Carbohydrate degradation; glycolysis; pyruvate from D-glyceraldehyde 3-phosphate: step 4/5.</text>
</comment>
<feature type="binding site" evidence="11">
    <location>
        <position position="291"/>
    </location>
    <ligand>
        <name>substrate</name>
    </ligand>
</feature>
<keyword evidence="8 9" id="KW-0456">Lyase</keyword>
<keyword evidence="6 9" id="KW-0460">Magnesium</keyword>
<dbReference type="SUPFAM" id="SSF54826">
    <property type="entry name" value="Enolase N-terminal domain-like"/>
    <property type="match status" value="1"/>
</dbReference>
<proteinExistence type="inferred from homology"/>
<dbReference type="InterPro" id="IPR000941">
    <property type="entry name" value="Enolase"/>
</dbReference>
<dbReference type="AlphaFoldDB" id="A0A1G1YZS7"/>
<comment type="cofactor">
    <cofactor evidence="12">
        <name>Mg(2+)</name>
        <dbReference type="ChEBI" id="CHEBI:18420"/>
    </cofactor>
    <text evidence="12">Mg(2+) is required for catalysis and for stabilizing the dimer.</text>
</comment>
<feature type="binding site" evidence="9 12">
    <location>
        <position position="264"/>
    </location>
    <ligand>
        <name>Mg(2+)</name>
        <dbReference type="ChEBI" id="CHEBI:18420"/>
    </ligand>
</feature>
<dbReference type="PROSITE" id="PS00164">
    <property type="entry name" value="ENOLASE"/>
    <property type="match status" value="1"/>
</dbReference>
<evidence type="ECO:0000313" key="16">
    <source>
        <dbReference type="Proteomes" id="UP000178651"/>
    </source>
</evidence>
<evidence type="ECO:0000259" key="14">
    <source>
        <dbReference type="SMART" id="SM01193"/>
    </source>
</evidence>